<proteinExistence type="predicted"/>
<reference evidence="1 2" key="1">
    <citation type="submission" date="2015-06" db="EMBL/GenBank/DDBJ databases">
        <title>Genome sequencing of Thermotogales isolates from hydrothermal vents.</title>
        <authorList>
            <person name="Haverkamp T.H."/>
            <person name="Kublanov I.V."/>
            <person name="Nesbo C.L."/>
        </authorList>
    </citation>
    <scope>NUCLEOTIDE SEQUENCE [LARGE SCALE GENOMIC DNA]</scope>
    <source>
        <strain evidence="2">ik275mar</strain>
    </source>
</reference>
<dbReference type="Proteomes" id="UP000242616">
    <property type="component" value="Unassembled WGS sequence"/>
</dbReference>
<evidence type="ECO:0008006" key="3">
    <source>
        <dbReference type="Google" id="ProtNLM"/>
    </source>
</evidence>
<comment type="caution">
    <text evidence="1">The sequence shown here is derived from an EMBL/GenBank/DDBJ whole genome shotgun (WGS) entry which is preliminary data.</text>
</comment>
<keyword evidence="2" id="KW-1185">Reference proteome</keyword>
<dbReference type="EMBL" id="LBFC01000016">
    <property type="protein sequence ID" value="ONN27362.1"/>
    <property type="molecule type" value="Genomic_DNA"/>
</dbReference>
<accession>A0ABX3IHQ3</accession>
<dbReference type="RefSeq" id="WP_077198145.1">
    <property type="nucleotide sequence ID" value="NZ_LBFC01000016.1"/>
</dbReference>
<evidence type="ECO:0000313" key="2">
    <source>
        <dbReference type="Proteomes" id="UP000242616"/>
    </source>
</evidence>
<protein>
    <recommendedName>
        <fullName evidence="3">CRISPR-associated protein</fullName>
    </recommendedName>
</protein>
<evidence type="ECO:0000313" key="1">
    <source>
        <dbReference type="EMBL" id="ONN27362.1"/>
    </source>
</evidence>
<name>A0ABX3IHQ3_9BACT</name>
<gene>
    <name evidence="1" type="ORF">XJ44_04020</name>
</gene>
<dbReference type="Gene3D" id="3.40.50.10770">
    <property type="entry name" value="Hypothetical protein VC1899 like domain (Restriction endonuclease-like)"/>
    <property type="match status" value="1"/>
</dbReference>
<organism evidence="1 2">
    <name type="scientific">Thermosipho affectus</name>
    <dbReference type="NCBI Taxonomy" id="660294"/>
    <lineage>
        <taxon>Bacteria</taxon>
        <taxon>Thermotogati</taxon>
        <taxon>Thermotogota</taxon>
        <taxon>Thermotogae</taxon>
        <taxon>Thermotogales</taxon>
        <taxon>Fervidobacteriaceae</taxon>
        <taxon>Thermosipho</taxon>
    </lineage>
</organism>
<sequence>MSKKKCFKDSYTITSWYNARSTFYCVKKYSAEKLVVITSRECEKLLDEIKEEANFRGECEKILINDPFEGIDELKSAIDKAKEFLKGFGSIVVNLTGGTTLLGYIVKEVSHKLNFGRKISYVIATDKRPIDEQKKIRM</sequence>